<accession>A0A314ZEJ5</accession>
<evidence type="ECO:0000313" key="2">
    <source>
        <dbReference type="EMBL" id="PQQ00306.1"/>
    </source>
</evidence>
<dbReference type="Proteomes" id="UP000250321">
    <property type="component" value="Unassembled WGS sequence"/>
</dbReference>
<sequence length="138" mass="15120">MAKITTLFIYTIILLIISLKEDPPLYMGSIHIGEVTPKNPSFIGDGRLEVMGGFEGRYGRPLRDQVRGIRFEFIEGATKFVSINFDGAPWTLDSPTNNLVDIEISYHGQVNILAGPNCAAQSIHHSAQSSVSQADAKD</sequence>
<comment type="caution">
    <text evidence="2">The sequence shown here is derived from an EMBL/GenBank/DDBJ whole genome shotgun (WGS) entry which is preliminary data.</text>
</comment>
<dbReference type="EMBL" id="PJQY01001713">
    <property type="protein sequence ID" value="PQQ00306.1"/>
    <property type="molecule type" value="Genomic_DNA"/>
</dbReference>
<name>A0A314ZEJ5_PRUYE</name>
<dbReference type="OrthoDB" id="242257at2759"/>
<organism evidence="2 3">
    <name type="scientific">Prunus yedoensis var. nudiflora</name>
    <dbReference type="NCBI Taxonomy" id="2094558"/>
    <lineage>
        <taxon>Eukaryota</taxon>
        <taxon>Viridiplantae</taxon>
        <taxon>Streptophyta</taxon>
        <taxon>Embryophyta</taxon>
        <taxon>Tracheophyta</taxon>
        <taxon>Spermatophyta</taxon>
        <taxon>Magnoliopsida</taxon>
        <taxon>eudicotyledons</taxon>
        <taxon>Gunneridae</taxon>
        <taxon>Pentapetalae</taxon>
        <taxon>rosids</taxon>
        <taxon>fabids</taxon>
        <taxon>Rosales</taxon>
        <taxon>Rosaceae</taxon>
        <taxon>Amygdaloideae</taxon>
        <taxon>Amygdaleae</taxon>
        <taxon>Prunus</taxon>
    </lineage>
</organism>
<evidence type="ECO:0000313" key="3">
    <source>
        <dbReference type="Proteomes" id="UP000250321"/>
    </source>
</evidence>
<protein>
    <submittedName>
        <fullName evidence="2">Diacylglycerol kinase 5-like</fullName>
    </submittedName>
</protein>
<keyword evidence="2" id="KW-0418">Kinase</keyword>
<feature type="signal peptide" evidence="1">
    <location>
        <begin position="1"/>
        <end position="21"/>
    </location>
</feature>
<keyword evidence="3" id="KW-1185">Reference proteome</keyword>
<proteinExistence type="predicted"/>
<feature type="chain" id="PRO_5016329928" evidence="1">
    <location>
        <begin position="22"/>
        <end position="138"/>
    </location>
</feature>
<dbReference type="AlphaFoldDB" id="A0A314ZEJ5"/>
<keyword evidence="2" id="KW-0808">Transferase</keyword>
<keyword evidence="1" id="KW-0732">Signal</keyword>
<dbReference type="GO" id="GO:0016301">
    <property type="term" value="F:kinase activity"/>
    <property type="evidence" value="ECO:0007669"/>
    <property type="project" value="UniProtKB-KW"/>
</dbReference>
<evidence type="ECO:0000256" key="1">
    <source>
        <dbReference type="SAM" id="SignalP"/>
    </source>
</evidence>
<dbReference type="STRING" id="2094558.A0A314ZEJ5"/>
<gene>
    <name evidence="2" type="ORF">Pyn_16486</name>
</gene>
<reference evidence="2 3" key="1">
    <citation type="submission" date="2018-02" db="EMBL/GenBank/DDBJ databases">
        <title>Draft genome of wild Prunus yedoensis var. nudiflora.</title>
        <authorList>
            <person name="Baek S."/>
            <person name="Kim J.-H."/>
            <person name="Choi K."/>
            <person name="Kim G.-B."/>
            <person name="Cho A."/>
            <person name="Jang H."/>
            <person name="Shin C.-H."/>
            <person name="Yu H.-J."/>
            <person name="Mun J.-H."/>
        </authorList>
    </citation>
    <scope>NUCLEOTIDE SEQUENCE [LARGE SCALE GENOMIC DNA]</scope>
    <source>
        <strain evidence="3">cv. Jeju island</strain>
        <tissue evidence="2">Leaf</tissue>
    </source>
</reference>